<feature type="domain" description="FecR protein" evidence="1">
    <location>
        <begin position="124"/>
        <end position="217"/>
    </location>
</feature>
<reference evidence="3 4" key="1">
    <citation type="journal article" date="2013" name="J. Microbiol.">
        <title>Mucilaginibacter ginsenosidivorax sp. nov., with ginsenoside converting activity isolated from sediment.</title>
        <authorList>
            <person name="Kim J.K."/>
            <person name="Choi T.E."/>
            <person name="Liu Q.M."/>
            <person name="Park H.Y."/>
            <person name="Yi T.H."/>
            <person name="Yoon M.H."/>
            <person name="Kim S.C."/>
            <person name="Im W.T."/>
        </authorList>
    </citation>
    <scope>NUCLEOTIDE SEQUENCE [LARGE SCALE GENOMIC DNA]</scope>
    <source>
        <strain evidence="3 4">KHI28</strain>
    </source>
</reference>
<dbReference type="Pfam" id="PF04773">
    <property type="entry name" value="FecR"/>
    <property type="match status" value="1"/>
</dbReference>
<gene>
    <name evidence="3" type="ORF">FSB76_22415</name>
</gene>
<dbReference type="Pfam" id="PF16344">
    <property type="entry name" value="FecR_C"/>
    <property type="match status" value="1"/>
</dbReference>
<dbReference type="Gene3D" id="2.60.120.1440">
    <property type="match status" value="1"/>
</dbReference>
<organism evidence="3 4">
    <name type="scientific">Mucilaginibacter ginsenosidivorax</name>
    <dbReference type="NCBI Taxonomy" id="862126"/>
    <lineage>
        <taxon>Bacteria</taxon>
        <taxon>Pseudomonadati</taxon>
        <taxon>Bacteroidota</taxon>
        <taxon>Sphingobacteriia</taxon>
        <taxon>Sphingobacteriales</taxon>
        <taxon>Sphingobacteriaceae</taxon>
        <taxon>Mucilaginibacter</taxon>
    </lineage>
</organism>
<dbReference type="OrthoDB" id="676789at2"/>
<dbReference type="PANTHER" id="PTHR30273:SF2">
    <property type="entry name" value="PROTEIN FECR"/>
    <property type="match status" value="1"/>
</dbReference>
<dbReference type="KEGG" id="mgk:FSB76_22415"/>
<dbReference type="AlphaFoldDB" id="A0A5B8W6L1"/>
<evidence type="ECO:0000259" key="1">
    <source>
        <dbReference type="Pfam" id="PF04773"/>
    </source>
</evidence>
<dbReference type="Gene3D" id="3.55.50.30">
    <property type="match status" value="1"/>
</dbReference>
<dbReference type="RefSeq" id="WP_147057328.1">
    <property type="nucleotide sequence ID" value="NZ_CP042437.1"/>
</dbReference>
<keyword evidence="4" id="KW-1185">Reference proteome</keyword>
<evidence type="ECO:0000313" key="3">
    <source>
        <dbReference type="EMBL" id="QEC78566.1"/>
    </source>
</evidence>
<feature type="domain" description="Protein FecR C-terminal" evidence="2">
    <location>
        <begin position="262"/>
        <end position="329"/>
    </location>
</feature>
<dbReference type="InterPro" id="IPR006860">
    <property type="entry name" value="FecR"/>
</dbReference>
<dbReference type="InterPro" id="IPR012373">
    <property type="entry name" value="Ferrdict_sens_TM"/>
</dbReference>
<dbReference type="Proteomes" id="UP000321362">
    <property type="component" value="Chromosome"/>
</dbReference>
<sequence length="336" mass="38191">MDDIYVLTLLKKFIENYITEQEYAELKIIVINPAYEAVIKKFMDSVWEDPGNLVLFTKLRSDAVYEQILASKQFIAAKNVDKRSLWHRPYYWKSIAASVLLIAALTKTTQKLFFSSPAVVAYSEYRTLAGERLKINLPDGSEVWLNAGSQIRFPKNFEGHSRDVQLDGEAFFDVLHDEKKPFKVFTGKVSTQVLGTAFNISTYKPQVIEVTVTRGMVSVQHEGRQLGMLSRNKQLDFNTVSKIAEQHVVDAGAYTAWTNGELVLNDVTMEEAAIRISRWFNVKIIFKNPGLKKCRLVATFPGNVKFTQVMSIISRLNNFTYQVTDKNVYLSGNGCK</sequence>
<dbReference type="PANTHER" id="PTHR30273">
    <property type="entry name" value="PERIPLASMIC SIGNAL SENSOR AND SIGMA FACTOR ACTIVATOR FECR-RELATED"/>
    <property type="match status" value="1"/>
</dbReference>
<evidence type="ECO:0000313" key="4">
    <source>
        <dbReference type="Proteomes" id="UP000321362"/>
    </source>
</evidence>
<evidence type="ECO:0000259" key="2">
    <source>
        <dbReference type="Pfam" id="PF16344"/>
    </source>
</evidence>
<proteinExistence type="predicted"/>
<protein>
    <submittedName>
        <fullName evidence="3">DUF4974 domain-containing protein</fullName>
    </submittedName>
</protein>
<accession>A0A5B8W6L1</accession>
<dbReference type="GO" id="GO:0016989">
    <property type="term" value="F:sigma factor antagonist activity"/>
    <property type="evidence" value="ECO:0007669"/>
    <property type="project" value="TreeGrafter"/>
</dbReference>
<dbReference type="InterPro" id="IPR032508">
    <property type="entry name" value="FecR_C"/>
</dbReference>
<name>A0A5B8W6L1_9SPHI</name>
<dbReference type="EMBL" id="CP042437">
    <property type="protein sequence ID" value="QEC78566.1"/>
    <property type="molecule type" value="Genomic_DNA"/>
</dbReference>